<protein>
    <submittedName>
        <fullName evidence="1">Uncharacterized protein</fullName>
    </submittedName>
</protein>
<sequence length="162" mass="18204">MSYSAKLQKLQIQAENAKMQHRIEQSRGAISFQSLELEFQQHIATQNRIARLHQVKYSPPRAFKPPPAVLNKISRRRSQTIAGSDETAFQALCSEQRPKTPPKALNESILPLASFCGENARQNDDFEQNLQFSAFVSSGNVQIPGVQVAAQVDDFDDNDFDE</sequence>
<gene>
    <name evidence="1" type="ORF">SS50377_16973</name>
    <name evidence="2" type="ORF">SS50377_27404</name>
</gene>
<dbReference type="Proteomes" id="UP000018208">
    <property type="component" value="Unassembled WGS sequence"/>
</dbReference>
<dbReference type="AlphaFoldDB" id="V6LFI7"/>
<reference evidence="1 2" key="1">
    <citation type="journal article" date="2014" name="PLoS Genet.">
        <title>The Genome of Spironucleus salmonicida Highlights a Fish Pathogen Adapted to Fluctuating Environments.</title>
        <authorList>
            <person name="Xu F."/>
            <person name="Jerlstrom-Hultqvist J."/>
            <person name="Einarsson E."/>
            <person name="Astvaldsson A."/>
            <person name="Svard S.G."/>
            <person name="Andersson J.O."/>
        </authorList>
    </citation>
    <scope>NUCLEOTIDE SEQUENCE</scope>
    <source>
        <strain evidence="2">ATCC 50377</strain>
    </source>
</reference>
<name>V6LFI7_9EUKA</name>
<keyword evidence="3" id="KW-1185">Reference proteome</keyword>
<accession>V6LFI7</accession>
<dbReference type="EMBL" id="KI546139">
    <property type="protein sequence ID" value="EST43305.1"/>
    <property type="molecule type" value="Genomic_DNA"/>
</dbReference>
<evidence type="ECO:0000313" key="1">
    <source>
        <dbReference type="EMBL" id="EST43305.1"/>
    </source>
</evidence>
<dbReference type="EMBL" id="AUWU02000007">
    <property type="protein sequence ID" value="KAH0571104.1"/>
    <property type="molecule type" value="Genomic_DNA"/>
</dbReference>
<dbReference type="VEuPathDB" id="GiardiaDB:SS50377_27404"/>
<organism evidence="1">
    <name type="scientific">Spironucleus salmonicida</name>
    <dbReference type="NCBI Taxonomy" id="348837"/>
    <lineage>
        <taxon>Eukaryota</taxon>
        <taxon>Metamonada</taxon>
        <taxon>Diplomonadida</taxon>
        <taxon>Hexamitidae</taxon>
        <taxon>Hexamitinae</taxon>
        <taxon>Spironucleus</taxon>
    </lineage>
</organism>
<proteinExistence type="predicted"/>
<evidence type="ECO:0000313" key="3">
    <source>
        <dbReference type="Proteomes" id="UP000018208"/>
    </source>
</evidence>
<reference evidence="2" key="2">
    <citation type="submission" date="2020-12" db="EMBL/GenBank/DDBJ databases">
        <title>New Spironucleus salmonicida genome in near-complete chromosomes.</title>
        <authorList>
            <person name="Xu F."/>
            <person name="Kurt Z."/>
            <person name="Jimenez-Gonzalez A."/>
            <person name="Astvaldsson A."/>
            <person name="Andersson J.O."/>
            <person name="Svard S.G."/>
        </authorList>
    </citation>
    <scope>NUCLEOTIDE SEQUENCE</scope>
    <source>
        <strain evidence="2">ATCC 50377</strain>
    </source>
</reference>
<evidence type="ECO:0000313" key="2">
    <source>
        <dbReference type="EMBL" id="KAH0571104.1"/>
    </source>
</evidence>